<dbReference type="Proteomes" id="UP000499080">
    <property type="component" value="Unassembled WGS sequence"/>
</dbReference>
<evidence type="ECO:0000313" key="3">
    <source>
        <dbReference type="EMBL" id="GBO42689.1"/>
    </source>
</evidence>
<reference evidence="3 6" key="1">
    <citation type="journal article" date="2019" name="Sci. Rep.">
        <title>Orb-weaving spider Araneus ventricosus genome elucidates the spidroin gene catalogue.</title>
        <authorList>
            <person name="Kono N."/>
            <person name="Nakamura H."/>
            <person name="Ohtoshi R."/>
            <person name="Moran D.A.P."/>
            <person name="Shinohara A."/>
            <person name="Yoshida Y."/>
            <person name="Fujiwara M."/>
            <person name="Mori M."/>
            <person name="Tomita M."/>
            <person name="Arakawa K."/>
        </authorList>
    </citation>
    <scope>NUCLEOTIDE SEQUENCE [LARGE SCALE GENOMIC DNA]</scope>
</reference>
<gene>
    <name evidence="5" type="ORF">AVEN_124665_1</name>
    <name evidence="3" type="ORF">AVEN_140566_1</name>
    <name evidence="4" type="ORF">AVEN_50776_1</name>
    <name evidence="2" type="ORF">AVEN_53999_1</name>
</gene>
<dbReference type="EMBL" id="BGPR01068928">
    <property type="protein sequence ID" value="GBO42699.1"/>
    <property type="molecule type" value="Genomic_DNA"/>
</dbReference>
<feature type="region of interest" description="Disordered" evidence="1">
    <location>
        <begin position="1"/>
        <end position="28"/>
    </location>
</feature>
<evidence type="ECO:0000313" key="4">
    <source>
        <dbReference type="EMBL" id="GBO42699.1"/>
    </source>
</evidence>
<dbReference type="EMBL" id="BGPR01068905">
    <property type="protein sequence ID" value="GBO42687.1"/>
    <property type="molecule type" value="Genomic_DNA"/>
</dbReference>
<evidence type="ECO:0000256" key="1">
    <source>
        <dbReference type="SAM" id="MobiDB-lite"/>
    </source>
</evidence>
<evidence type="ECO:0000313" key="5">
    <source>
        <dbReference type="EMBL" id="GBO42701.1"/>
    </source>
</evidence>
<evidence type="ECO:0000313" key="2">
    <source>
        <dbReference type="EMBL" id="GBO42687.1"/>
    </source>
</evidence>
<name>A0A4Y2WZI8_ARAVE</name>
<keyword evidence="6" id="KW-1185">Reference proteome</keyword>
<evidence type="ECO:0000313" key="6">
    <source>
        <dbReference type="Proteomes" id="UP000499080"/>
    </source>
</evidence>
<protein>
    <submittedName>
        <fullName evidence="3">Uncharacterized protein</fullName>
    </submittedName>
</protein>
<dbReference type="EMBL" id="BGPR01068907">
    <property type="protein sequence ID" value="GBO42689.1"/>
    <property type="molecule type" value="Genomic_DNA"/>
</dbReference>
<dbReference type="AlphaFoldDB" id="A0A4Y2WZI8"/>
<sequence>MVTSDVSFTPERNRGSGSSKETTRSDAAKKERIREIGIGFTDSDSESLIQIHNLRRGFVLFWNERFIIWGHGFRQVSWEQKRMLRFG</sequence>
<dbReference type="EMBL" id="BGPR01068930">
    <property type="protein sequence ID" value="GBO42701.1"/>
    <property type="molecule type" value="Genomic_DNA"/>
</dbReference>
<accession>A0A4Y2WZI8</accession>
<proteinExistence type="predicted"/>
<organism evidence="3 6">
    <name type="scientific">Araneus ventricosus</name>
    <name type="common">Orbweaver spider</name>
    <name type="synonym">Epeira ventricosa</name>
    <dbReference type="NCBI Taxonomy" id="182803"/>
    <lineage>
        <taxon>Eukaryota</taxon>
        <taxon>Metazoa</taxon>
        <taxon>Ecdysozoa</taxon>
        <taxon>Arthropoda</taxon>
        <taxon>Chelicerata</taxon>
        <taxon>Arachnida</taxon>
        <taxon>Araneae</taxon>
        <taxon>Araneomorphae</taxon>
        <taxon>Entelegynae</taxon>
        <taxon>Araneoidea</taxon>
        <taxon>Araneidae</taxon>
        <taxon>Araneus</taxon>
    </lineage>
</organism>
<comment type="caution">
    <text evidence="3">The sequence shown here is derived from an EMBL/GenBank/DDBJ whole genome shotgun (WGS) entry which is preliminary data.</text>
</comment>